<dbReference type="Gramene" id="CDP06162">
    <property type="protein sequence ID" value="CDP06162"/>
    <property type="gene ID" value="GSCOC_T00021560001"/>
</dbReference>
<accession>A0A068UD34</accession>
<evidence type="ECO:0000313" key="2">
    <source>
        <dbReference type="Proteomes" id="UP000295252"/>
    </source>
</evidence>
<dbReference type="EMBL" id="HG739103">
    <property type="protein sequence ID" value="CDP06162.1"/>
    <property type="molecule type" value="Genomic_DNA"/>
</dbReference>
<sequence length="94" mass="10827">MLLKTQIFVIVFCSAMQANLSHLLLTEKVLSRYLYGCFMREVDRWASVLLIVLASTKRCKVKEGVICCIKDTYFSLLPFTCIRMTTFFSLPCSQ</sequence>
<reference evidence="2" key="1">
    <citation type="journal article" date="2014" name="Science">
        <title>The coffee genome provides insight into the convergent evolution of caffeine biosynthesis.</title>
        <authorList>
            <person name="Denoeud F."/>
            <person name="Carretero-Paulet L."/>
            <person name="Dereeper A."/>
            <person name="Droc G."/>
            <person name="Guyot R."/>
            <person name="Pietrella M."/>
            <person name="Zheng C."/>
            <person name="Alberti A."/>
            <person name="Anthony F."/>
            <person name="Aprea G."/>
            <person name="Aury J.M."/>
            <person name="Bento P."/>
            <person name="Bernard M."/>
            <person name="Bocs S."/>
            <person name="Campa C."/>
            <person name="Cenci A."/>
            <person name="Combes M.C."/>
            <person name="Crouzillat D."/>
            <person name="Da Silva C."/>
            <person name="Daddiego L."/>
            <person name="De Bellis F."/>
            <person name="Dussert S."/>
            <person name="Garsmeur O."/>
            <person name="Gayraud T."/>
            <person name="Guignon V."/>
            <person name="Jahn K."/>
            <person name="Jamilloux V."/>
            <person name="Joet T."/>
            <person name="Labadie K."/>
            <person name="Lan T."/>
            <person name="Leclercq J."/>
            <person name="Lepelley M."/>
            <person name="Leroy T."/>
            <person name="Li L.T."/>
            <person name="Librado P."/>
            <person name="Lopez L."/>
            <person name="Munoz A."/>
            <person name="Noel B."/>
            <person name="Pallavicini A."/>
            <person name="Perrotta G."/>
            <person name="Poncet V."/>
            <person name="Pot D."/>
            <person name="Priyono X."/>
            <person name="Rigoreau M."/>
            <person name="Rouard M."/>
            <person name="Rozas J."/>
            <person name="Tranchant-Dubreuil C."/>
            <person name="VanBuren R."/>
            <person name="Zhang Q."/>
            <person name="Andrade A.C."/>
            <person name="Argout X."/>
            <person name="Bertrand B."/>
            <person name="de Kochko A."/>
            <person name="Graziosi G."/>
            <person name="Henry R.J."/>
            <person name="Jayarama X."/>
            <person name="Ming R."/>
            <person name="Nagai C."/>
            <person name="Rounsley S."/>
            <person name="Sankoff D."/>
            <person name="Giuliano G."/>
            <person name="Albert V.A."/>
            <person name="Wincker P."/>
            <person name="Lashermes P."/>
        </authorList>
    </citation>
    <scope>NUCLEOTIDE SEQUENCE [LARGE SCALE GENOMIC DNA]</scope>
    <source>
        <strain evidence="2">cv. DH200-94</strain>
    </source>
</reference>
<protein>
    <submittedName>
        <fullName evidence="1">Uncharacterized protein</fullName>
    </submittedName>
</protein>
<proteinExistence type="predicted"/>
<evidence type="ECO:0000313" key="1">
    <source>
        <dbReference type="EMBL" id="CDP06162.1"/>
    </source>
</evidence>
<dbReference type="Proteomes" id="UP000295252">
    <property type="component" value="Chromosome VII"/>
</dbReference>
<name>A0A068UD34_COFCA</name>
<dbReference type="AlphaFoldDB" id="A0A068UD34"/>
<dbReference type="InParanoid" id="A0A068UD34"/>
<gene>
    <name evidence="1" type="ORF">GSCOC_T00021560001</name>
</gene>
<keyword evidence="2" id="KW-1185">Reference proteome</keyword>
<organism evidence="1 2">
    <name type="scientific">Coffea canephora</name>
    <name type="common">Robusta coffee</name>
    <dbReference type="NCBI Taxonomy" id="49390"/>
    <lineage>
        <taxon>Eukaryota</taxon>
        <taxon>Viridiplantae</taxon>
        <taxon>Streptophyta</taxon>
        <taxon>Embryophyta</taxon>
        <taxon>Tracheophyta</taxon>
        <taxon>Spermatophyta</taxon>
        <taxon>Magnoliopsida</taxon>
        <taxon>eudicotyledons</taxon>
        <taxon>Gunneridae</taxon>
        <taxon>Pentapetalae</taxon>
        <taxon>asterids</taxon>
        <taxon>lamiids</taxon>
        <taxon>Gentianales</taxon>
        <taxon>Rubiaceae</taxon>
        <taxon>Ixoroideae</taxon>
        <taxon>Gardenieae complex</taxon>
        <taxon>Bertiereae - Coffeeae clade</taxon>
        <taxon>Coffeeae</taxon>
        <taxon>Coffea</taxon>
    </lineage>
</organism>